<dbReference type="EC" id="3.5.-.-" evidence="2"/>
<dbReference type="KEGG" id="bkr:AAFP32_10230"/>
<dbReference type="AlphaFoldDB" id="A0AAU7UGM8"/>
<keyword evidence="2" id="KW-0378">Hydrolase</keyword>
<evidence type="ECO:0000313" key="2">
    <source>
        <dbReference type="EMBL" id="XBV87946.1"/>
    </source>
</evidence>
<evidence type="ECO:0000259" key="1">
    <source>
        <dbReference type="Pfam" id="PF07969"/>
    </source>
</evidence>
<dbReference type="Gene3D" id="2.30.40.10">
    <property type="entry name" value="Urease, subunit C, domain 1"/>
    <property type="match status" value="1"/>
</dbReference>
<dbReference type="EMBL" id="CP158281">
    <property type="protein sequence ID" value="XBV87946.1"/>
    <property type="molecule type" value="Genomic_DNA"/>
</dbReference>
<dbReference type="InterPro" id="IPR013108">
    <property type="entry name" value="Amidohydro_3"/>
</dbReference>
<protein>
    <submittedName>
        <fullName evidence="2">Amidohydrolase</fullName>
        <ecNumber evidence="2">3.5.-.-</ecNumber>
    </submittedName>
</protein>
<dbReference type="Gene3D" id="3.10.310.70">
    <property type="match status" value="1"/>
</dbReference>
<dbReference type="Pfam" id="PF07969">
    <property type="entry name" value="Amidohydro_3"/>
    <property type="match status" value="1"/>
</dbReference>
<proteinExistence type="predicted"/>
<gene>
    <name evidence="2" type="ORF">AAFP32_10230</name>
</gene>
<dbReference type="InterPro" id="IPR032466">
    <property type="entry name" value="Metal_Hydrolase"/>
</dbReference>
<dbReference type="PANTHER" id="PTHR22642">
    <property type="entry name" value="IMIDAZOLONEPROPIONASE"/>
    <property type="match status" value="1"/>
</dbReference>
<accession>A0AAU7UGM8</accession>
<dbReference type="GO" id="GO:0016810">
    <property type="term" value="F:hydrolase activity, acting on carbon-nitrogen (but not peptide) bonds"/>
    <property type="evidence" value="ECO:0007669"/>
    <property type="project" value="InterPro"/>
</dbReference>
<dbReference type="PANTHER" id="PTHR22642:SF2">
    <property type="entry name" value="PROTEIN LONG AFTER FAR-RED 3"/>
    <property type="match status" value="1"/>
</dbReference>
<organism evidence="2">
    <name type="scientific">Brevibacterium koreense</name>
    <dbReference type="NCBI Taxonomy" id="3140787"/>
    <lineage>
        <taxon>Bacteria</taxon>
        <taxon>Bacillati</taxon>
        <taxon>Actinomycetota</taxon>
        <taxon>Actinomycetes</taxon>
        <taxon>Micrococcales</taxon>
        <taxon>Brevibacteriaceae</taxon>
        <taxon>Brevibacterium</taxon>
    </lineage>
</organism>
<feature type="domain" description="Amidohydrolase 3" evidence="1">
    <location>
        <begin position="59"/>
        <end position="543"/>
    </location>
</feature>
<dbReference type="RefSeq" id="WP_350269056.1">
    <property type="nucleotide sequence ID" value="NZ_CP158281.1"/>
</dbReference>
<sequence>MNSPENIIYPAKTVRTLDPARPTAEAIMVRGSRIRAVGSLSELQAYGPSHIDDRYADSVIFPGMVEAHAHANSGGMWENTYIGFHPRKDPAGKVWPGCTSIDEVLERLREADAKLEAGEVLSAWGLDPIFFPGDRLDKRHLDSVSTTRPIFVSHQSGHLATVNSAMLTHEGIDRNCPVEGVVKGGDGEPNGELQEPPAMALITSASSLLGSPFNATALRNFAADACNHGVTTSADLGNPYIMTDVLEEHRSVIDDEAFPLRLSLFHLGGGMGAGGEPTTTAQKLSELATTGSDKMHLGGVKLFLDGSIQGFTARLQSPGYLPDDDNGVWLSSPEEFYTAFRAYHSAGATIHVHCNGDEATELYLDTVEQVLQEVPLWDHRHTVTHSQLTTPAQYRRMKALGMCANIFSNHIWYWGDQHRDLILGPDRAERMDAAATALRIGVPISLHCDTPVTPLDALATASYAAERATPSGKILGRHERIGVPEALDAVTLGAAYMLKLDHLVGSLEAGKFADFAILDRDPYECKPAELRDITVHGSVVAGRHFPAAG</sequence>
<dbReference type="SUPFAM" id="SSF51338">
    <property type="entry name" value="Composite domain of metallo-dependent hydrolases"/>
    <property type="match status" value="1"/>
</dbReference>
<dbReference type="Gene3D" id="3.20.20.140">
    <property type="entry name" value="Metal-dependent hydrolases"/>
    <property type="match status" value="1"/>
</dbReference>
<dbReference type="CDD" id="cd01300">
    <property type="entry name" value="YtcJ_like"/>
    <property type="match status" value="1"/>
</dbReference>
<reference evidence="2" key="1">
    <citation type="submission" date="2024-06" db="EMBL/GenBank/DDBJ databases">
        <title>Brevibacterium koreense sp. nov., isolated from jogae-jeotgal, a Korean fermented seafood.</title>
        <authorList>
            <person name="Whon T.W."/>
            <person name="Nam S."/>
            <person name="Kim Y."/>
        </authorList>
    </citation>
    <scope>NUCLEOTIDE SEQUENCE</scope>
    <source>
        <strain evidence="2">CBA3109</strain>
    </source>
</reference>
<name>A0AAU7UGM8_9MICO</name>
<dbReference type="InterPro" id="IPR011059">
    <property type="entry name" value="Metal-dep_hydrolase_composite"/>
</dbReference>
<dbReference type="SUPFAM" id="SSF51556">
    <property type="entry name" value="Metallo-dependent hydrolases"/>
    <property type="match status" value="1"/>
</dbReference>
<dbReference type="InterPro" id="IPR033932">
    <property type="entry name" value="YtcJ-like"/>
</dbReference>